<feature type="compositionally biased region" description="Low complexity" evidence="9">
    <location>
        <begin position="95"/>
        <end position="104"/>
    </location>
</feature>
<feature type="transmembrane region" description="Helical" evidence="10">
    <location>
        <begin position="274"/>
        <end position="291"/>
    </location>
</feature>
<reference evidence="13" key="1">
    <citation type="submission" date="2021-07" db="EMBL/GenBank/DDBJ databases">
        <authorList>
            <person name="Branca A.L. A."/>
        </authorList>
    </citation>
    <scope>NUCLEOTIDE SEQUENCE</scope>
</reference>
<evidence type="ECO:0000313" key="14">
    <source>
        <dbReference type="Proteomes" id="UP001152646"/>
    </source>
</evidence>
<dbReference type="AlphaFoldDB" id="A0A9W4JJ03"/>
<feature type="transmembrane region" description="Helical" evidence="10">
    <location>
        <begin position="251"/>
        <end position="268"/>
    </location>
</feature>
<keyword evidence="8 10" id="KW-0472">Membrane</keyword>
<evidence type="ECO:0000256" key="10">
    <source>
        <dbReference type="SAM" id="Phobius"/>
    </source>
</evidence>
<dbReference type="OrthoDB" id="10261634at2759"/>
<name>A0A9W4JJ03_9EURO</name>
<evidence type="ECO:0000256" key="8">
    <source>
        <dbReference type="ARBA" id="ARBA00023136"/>
    </source>
</evidence>
<feature type="transmembrane region" description="Helical" evidence="10">
    <location>
        <begin position="224"/>
        <end position="244"/>
    </location>
</feature>
<evidence type="ECO:0000256" key="7">
    <source>
        <dbReference type="ARBA" id="ARBA00022989"/>
    </source>
</evidence>
<accession>A0A9W4JJ03</accession>
<dbReference type="PANTHER" id="PTHR11132">
    <property type="entry name" value="SOLUTE CARRIER FAMILY 35"/>
    <property type="match status" value="1"/>
</dbReference>
<organism evidence="13 14">
    <name type="scientific">Penicillium salamii</name>
    <dbReference type="NCBI Taxonomy" id="1612424"/>
    <lineage>
        <taxon>Eukaryota</taxon>
        <taxon>Fungi</taxon>
        <taxon>Dikarya</taxon>
        <taxon>Ascomycota</taxon>
        <taxon>Pezizomycotina</taxon>
        <taxon>Eurotiomycetes</taxon>
        <taxon>Eurotiomycetidae</taxon>
        <taxon>Eurotiales</taxon>
        <taxon>Aspergillaceae</taxon>
        <taxon>Penicillium</taxon>
    </lineage>
</organism>
<dbReference type="Proteomes" id="UP001152646">
    <property type="component" value="Unassembled WGS sequence"/>
</dbReference>
<protein>
    <recommendedName>
        <fullName evidence="12">Sugar phosphate transporter domain-containing protein</fullName>
    </recommendedName>
</protein>
<evidence type="ECO:0000256" key="1">
    <source>
        <dbReference type="ARBA" id="ARBA00003420"/>
    </source>
</evidence>
<keyword evidence="6" id="KW-0256">Endoplasmic reticulum</keyword>
<comment type="subcellular location">
    <subcellularLocation>
        <location evidence="2">Endoplasmic reticulum membrane</location>
        <topology evidence="2">Multi-pass membrane protein</topology>
    </subcellularLocation>
</comment>
<feature type="chain" id="PRO_5040785332" description="Sugar phosphate transporter domain-containing protein" evidence="11">
    <location>
        <begin position="22"/>
        <end position="440"/>
    </location>
</feature>
<dbReference type="InterPro" id="IPR004853">
    <property type="entry name" value="Sugar_P_trans_dom"/>
</dbReference>
<keyword evidence="5 10" id="KW-0812">Transmembrane</keyword>
<feature type="region of interest" description="Disordered" evidence="9">
    <location>
        <begin position="95"/>
        <end position="128"/>
    </location>
</feature>
<feature type="signal peptide" evidence="11">
    <location>
        <begin position="1"/>
        <end position="21"/>
    </location>
</feature>
<feature type="transmembrane region" description="Helical" evidence="10">
    <location>
        <begin position="136"/>
        <end position="156"/>
    </location>
</feature>
<comment type="function">
    <text evidence="1">Involved in the import of GDP-mannose from the cytoplasm into the Golgi lumen.</text>
</comment>
<gene>
    <name evidence="13" type="ORF">PSALAMII_LOCUS8319</name>
</gene>
<dbReference type="EMBL" id="CAJVPA010000206">
    <property type="protein sequence ID" value="CAG8402929.1"/>
    <property type="molecule type" value="Genomic_DNA"/>
</dbReference>
<evidence type="ECO:0000259" key="12">
    <source>
        <dbReference type="Pfam" id="PF03151"/>
    </source>
</evidence>
<feature type="transmembrane region" description="Helical" evidence="10">
    <location>
        <begin position="411"/>
        <end position="428"/>
    </location>
</feature>
<feature type="transmembrane region" description="Helical" evidence="10">
    <location>
        <begin position="197"/>
        <end position="218"/>
    </location>
</feature>
<dbReference type="InterPro" id="IPR050186">
    <property type="entry name" value="TPT_transporter"/>
</dbReference>
<evidence type="ECO:0000256" key="3">
    <source>
        <dbReference type="ARBA" id="ARBA00010425"/>
    </source>
</evidence>
<evidence type="ECO:0000256" key="4">
    <source>
        <dbReference type="ARBA" id="ARBA00011182"/>
    </source>
</evidence>
<keyword evidence="7 10" id="KW-1133">Transmembrane helix</keyword>
<sequence>MPRSFLSLRLCTCILLFLTSAPLYDYDQYRIPVFGICYRCLATFSPSSIACSLGRILSHRTSFNPTLTTPQFDSASIDGKMSYSKVNQEEESELALLSNEDSSSVAGSDDLEANRKDEQPTPTTEPEYQTPTSVKFMWLGSYFFFSMMLTLYNKLILGSFKFPWLLTCMHTTFASIGTFVLLKLGRFKLSRLGRKEHLILVAFSVLFTANIAMSNLSLSLVSLAFFQIIRNTVPIFTVLIYRAWFARSYSMATYLSLIPIIVGAGMTVVGEYHYSALGLFITVFGVVLAAVKTVTTNRLMTGSLALPSMELLFRMSPLAAVQSFVFAVLAGELPEFANTMSQRAAESSKLATMATVAFLLGNGLLAFFLNVSSFQTNKLAGALTISVCGNLKQAITLAIGIFIFKDFTVDLLNGTGIALVLAGCAFFSKAELDSKKKTAT</sequence>
<dbReference type="GO" id="GO:0005789">
    <property type="term" value="C:endoplasmic reticulum membrane"/>
    <property type="evidence" value="ECO:0007669"/>
    <property type="project" value="UniProtKB-SubCell"/>
</dbReference>
<feature type="transmembrane region" description="Helical" evidence="10">
    <location>
        <begin position="311"/>
        <end position="330"/>
    </location>
</feature>
<evidence type="ECO:0000256" key="5">
    <source>
        <dbReference type="ARBA" id="ARBA00022692"/>
    </source>
</evidence>
<evidence type="ECO:0000256" key="11">
    <source>
        <dbReference type="SAM" id="SignalP"/>
    </source>
</evidence>
<feature type="transmembrane region" description="Helical" evidence="10">
    <location>
        <begin position="383"/>
        <end position="405"/>
    </location>
</feature>
<evidence type="ECO:0000256" key="6">
    <source>
        <dbReference type="ARBA" id="ARBA00022824"/>
    </source>
</evidence>
<evidence type="ECO:0000256" key="2">
    <source>
        <dbReference type="ARBA" id="ARBA00004477"/>
    </source>
</evidence>
<feature type="domain" description="Sugar phosphate transporter" evidence="12">
    <location>
        <begin position="139"/>
        <end position="428"/>
    </location>
</feature>
<comment type="subunit">
    <text evidence="4">Homooligomer.</text>
</comment>
<proteinExistence type="inferred from homology"/>
<comment type="similarity">
    <text evidence="3">Belongs to the TPT transporter family. SLC35D subfamily.</text>
</comment>
<evidence type="ECO:0000256" key="9">
    <source>
        <dbReference type="SAM" id="MobiDB-lite"/>
    </source>
</evidence>
<comment type="caution">
    <text evidence="13">The sequence shown here is derived from an EMBL/GenBank/DDBJ whole genome shotgun (WGS) entry which is preliminary data.</text>
</comment>
<evidence type="ECO:0000313" key="13">
    <source>
        <dbReference type="EMBL" id="CAG8402929.1"/>
    </source>
</evidence>
<feature type="transmembrane region" description="Helical" evidence="10">
    <location>
        <begin position="162"/>
        <end position="185"/>
    </location>
</feature>
<dbReference type="Pfam" id="PF03151">
    <property type="entry name" value="TPT"/>
    <property type="match status" value="1"/>
</dbReference>
<keyword evidence="11" id="KW-0732">Signal</keyword>
<feature type="transmembrane region" description="Helical" evidence="10">
    <location>
        <begin position="350"/>
        <end position="371"/>
    </location>
</feature>